<protein>
    <submittedName>
        <fullName evidence="1">Uncharacterized protein</fullName>
    </submittedName>
</protein>
<evidence type="ECO:0000313" key="2">
    <source>
        <dbReference type="Proteomes" id="UP000291793"/>
    </source>
</evidence>
<dbReference type="Proteomes" id="UP000291793">
    <property type="component" value="Unassembled WGS sequence"/>
</dbReference>
<dbReference type="OrthoDB" id="9774907at2"/>
<comment type="caution">
    <text evidence="1">The sequence shown here is derived from an EMBL/GenBank/DDBJ whole genome shotgun (WGS) entry which is preliminary data.</text>
</comment>
<name>A0A4R0HHP1_9ENTR</name>
<dbReference type="AlphaFoldDB" id="A0A4R0HHP1"/>
<dbReference type="Gene3D" id="3.40.50.300">
    <property type="entry name" value="P-loop containing nucleotide triphosphate hydrolases"/>
    <property type="match status" value="1"/>
</dbReference>
<accession>A0A4R0HHP1</accession>
<organism evidence="1 2">
    <name type="scientific">Kosakonia quasisacchari</name>
    <dbReference type="NCBI Taxonomy" id="2529380"/>
    <lineage>
        <taxon>Bacteria</taxon>
        <taxon>Pseudomonadati</taxon>
        <taxon>Pseudomonadota</taxon>
        <taxon>Gammaproteobacteria</taxon>
        <taxon>Enterobacterales</taxon>
        <taxon>Enterobacteriaceae</taxon>
        <taxon>Kosakonia</taxon>
    </lineage>
</organism>
<dbReference type="InterPro" id="IPR027417">
    <property type="entry name" value="P-loop_NTPase"/>
</dbReference>
<keyword evidence="2" id="KW-1185">Reference proteome</keyword>
<dbReference type="EMBL" id="SJOP01000008">
    <property type="protein sequence ID" value="TCC09264.1"/>
    <property type="molecule type" value="Genomic_DNA"/>
</dbReference>
<evidence type="ECO:0000313" key="1">
    <source>
        <dbReference type="EMBL" id="TCC09264.1"/>
    </source>
</evidence>
<proteinExistence type="predicted"/>
<dbReference type="RefSeq" id="WP_131409256.1">
    <property type="nucleotide sequence ID" value="NZ_SJOP01000008.1"/>
</dbReference>
<sequence>MDADIKRPLIISVSGLDGSGKSSLVRHLSEISCLQPAIHSKRLLFTQTRKVFDTYKDSEQQTGTYIDKNNPLAQAVRYGVLFDALEYFESELFPLYHHYNTLILDRWKLDYRAFMLLTHSKEDIEILLAPLPEADLHIYLSVTVETARERIRRRGSLKEDEAPEIMTALTESYQQVIAESANQNIIVIPNDDWSITLNKATAAIYSLINDQ</sequence>
<gene>
    <name evidence="1" type="ORF">E0L21_10645</name>
</gene>
<dbReference type="SUPFAM" id="SSF52540">
    <property type="entry name" value="P-loop containing nucleoside triphosphate hydrolases"/>
    <property type="match status" value="1"/>
</dbReference>
<reference evidence="1 2" key="1">
    <citation type="submission" date="2019-02" db="EMBL/GenBank/DDBJ databases">
        <title>The draft genome of Kosakonia quasisacchari strain WCHKQ120001.</title>
        <authorList>
            <person name="Wang C."/>
            <person name="Feng Y."/>
            <person name="Zong Z."/>
        </authorList>
    </citation>
    <scope>NUCLEOTIDE SEQUENCE [LARGE SCALE GENOMIC DNA]</scope>
    <source>
        <strain evidence="1 2">WCHKQ120001</strain>
    </source>
</reference>